<protein>
    <recommendedName>
        <fullName evidence="10">Transporter</fullName>
    </recommendedName>
</protein>
<accession>A0AA49X8I9</accession>
<keyword evidence="6 12" id="KW-0472">Membrane</keyword>
<reference evidence="13" key="1">
    <citation type="submission" date="2023-05" db="EMBL/GenBank/DDBJ databases">
        <authorList>
            <person name="Wang S.S."/>
        </authorList>
    </citation>
    <scope>NUCLEOTIDE SEQUENCE</scope>
    <source>
        <strain evidence="13">SLC6</strain>
    </source>
</reference>
<evidence type="ECO:0000256" key="9">
    <source>
        <dbReference type="PIRSR" id="PIRSR600175-2"/>
    </source>
</evidence>
<keyword evidence="10" id="KW-0769">Symport</keyword>
<evidence type="ECO:0000256" key="1">
    <source>
        <dbReference type="ARBA" id="ARBA00004141"/>
    </source>
</evidence>
<feature type="compositionally biased region" description="Low complexity" evidence="11">
    <location>
        <begin position="13"/>
        <end position="23"/>
    </location>
</feature>
<keyword evidence="8" id="KW-0479">Metal-binding</keyword>
<feature type="transmembrane region" description="Helical" evidence="12">
    <location>
        <begin position="418"/>
        <end position="443"/>
    </location>
</feature>
<comment type="similarity">
    <text evidence="2 10">Belongs to the sodium:neurotransmitter symporter (SNF) (TC 2.A.22) family.</text>
</comment>
<feature type="binding site" evidence="8">
    <location>
        <position position="390"/>
    </location>
    <ligand>
        <name>Na(+)</name>
        <dbReference type="ChEBI" id="CHEBI:29101"/>
        <label>1</label>
    </ligand>
</feature>
<feature type="transmembrane region" description="Helical" evidence="12">
    <location>
        <begin position="204"/>
        <end position="221"/>
    </location>
</feature>
<feature type="transmembrane region" description="Helical" evidence="12">
    <location>
        <begin position="67"/>
        <end position="85"/>
    </location>
</feature>
<evidence type="ECO:0000256" key="12">
    <source>
        <dbReference type="SAM" id="Phobius"/>
    </source>
</evidence>
<dbReference type="GO" id="GO:0089718">
    <property type="term" value="P:amino acid import across plasma membrane"/>
    <property type="evidence" value="ECO:0007669"/>
    <property type="project" value="TreeGrafter"/>
</dbReference>
<dbReference type="GO" id="GO:0005886">
    <property type="term" value="C:plasma membrane"/>
    <property type="evidence" value="ECO:0007669"/>
    <property type="project" value="TreeGrafter"/>
</dbReference>
<evidence type="ECO:0000256" key="6">
    <source>
        <dbReference type="ARBA" id="ARBA00023136"/>
    </source>
</evidence>
<evidence type="ECO:0000256" key="2">
    <source>
        <dbReference type="ARBA" id="ARBA00006459"/>
    </source>
</evidence>
<feature type="transmembrane region" description="Helical" evidence="12">
    <location>
        <begin position="322"/>
        <end position="339"/>
    </location>
</feature>
<evidence type="ECO:0000256" key="7">
    <source>
        <dbReference type="ARBA" id="ARBA00023180"/>
    </source>
</evidence>
<keyword evidence="7" id="KW-0325">Glycoprotein</keyword>
<dbReference type="GO" id="GO:0005283">
    <property type="term" value="F:amino acid:sodium symporter activity"/>
    <property type="evidence" value="ECO:0007669"/>
    <property type="project" value="TreeGrafter"/>
</dbReference>
<dbReference type="AlphaFoldDB" id="A0AA49X8I9"/>
<keyword evidence="4 10" id="KW-0812">Transmembrane</keyword>
<feature type="transmembrane region" description="Helical" evidence="12">
    <location>
        <begin position="449"/>
        <end position="471"/>
    </location>
</feature>
<sequence>MSQEKETTEAFLPDGSSGSSSDDPSIRKKVQYSGACSFIVSLLGFSMGTSDFWRFPYLVYRNGGGAFLIPFAITMMMFGIPLFFLEVSMSQFSGKGPMSVWEISPFFKGIGFTLLGINLINNVYYNILRAWILEYFVSSFKSTLPWTSCNQTWTRPGCIPVGNKSADVISGLNDTTVVAMTPAEQYWQFEVLKLSPGIEDLGGIMWHFVLYIFIWRLLVTLCQIKSIKSIEKVMFGTLFIPIILMLALWIRSLMLEGSVQGMLYYLTPTFDRLSDPKVWLEASQMACYTLGPGWGAILTIGSHNKFYSRCLRHSVVSTVCDFFSAFLNGLICFSILGVMAHDSGLSMETTVTSGLALGFTVYPTAFNYFPLPQLWSAIFFINLILVGLDSQVLSSETVMNSFQALWPQSPWFYGGKRLCLVISLNITFFLLTLPLCTMGGMYIFQLLDWYAVAWSVLFVCFCECVVFTWIYGTDRVSRDLMLMLGRPMPAILRINGSIFTPIAYLSLVLLSFVHYKPPSYGTYLYPAWTEAFGWSLAVAIVLPILVCFIVCLLRTPGPASHRIQAIFRPGSKWLPNDDALKGSYHDDTLLSDRRFINTLVYNITGRSRRLQKHQVTLTALLERTPNENIHRP</sequence>
<keyword evidence="3 10" id="KW-0813">Transport</keyword>
<dbReference type="PROSITE" id="PS50267">
    <property type="entry name" value="NA_NEUROTRAN_SYMP_3"/>
    <property type="match status" value="1"/>
</dbReference>
<keyword evidence="9" id="KW-1015">Disulfide bond</keyword>
<evidence type="ECO:0000256" key="3">
    <source>
        <dbReference type="ARBA" id="ARBA00022448"/>
    </source>
</evidence>
<feature type="binding site" evidence="8">
    <location>
        <position position="44"/>
    </location>
    <ligand>
        <name>Na(+)</name>
        <dbReference type="ChEBI" id="CHEBI:29101"/>
        <label>2</label>
    </ligand>
</feature>
<evidence type="ECO:0000256" key="4">
    <source>
        <dbReference type="ARBA" id="ARBA00022692"/>
    </source>
</evidence>
<evidence type="ECO:0000256" key="8">
    <source>
        <dbReference type="PIRSR" id="PIRSR600175-1"/>
    </source>
</evidence>
<dbReference type="PRINTS" id="PR00176">
    <property type="entry name" value="NANEUSMPORT"/>
</dbReference>
<feature type="region of interest" description="Disordered" evidence="11">
    <location>
        <begin position="1"/>
        <end position="25"/>
    </location>
</feature>
<dbReference type="PANTHER" id="PTHR11616">
    <property type="entry name" value="SODIUM/CHLORIDE DEPENDENT TRANSPORTER"/>
    <property type="match status" value="1"/>
</dbReference>
<keyword evidence="8" id="KW-0915">Sodium</keyword>
<comment type="subcellular location">
    <subcellularLocation>
        <location evidence="1">Membrane</location>
        <topology evidence="1">Multi-pass membrane protein</topology>
    </subcellularLocation>
</comment>
<dbReference type="EMBL" id="OQ971972">
    <property type="protein sequence ID" value="WLN44346.1"/>
    <property type="molecule type" value="mRNA"/>
</dbReference>
<dbReference type="Pfam" id="PF00209">
    <property type="entry name" value="SNF"/>
    <property type="match status" value="1"/>
</dbReference>
<dbReference type="InterPro" id="IPR037272">
    <property type="entry name" value="SNS_sf"/>
</dbReference>
<feature type="transmembrane region" description="Helical" evidence="12">
    <location>
        <begin position="30"/>
        <end position="47"/>
    </location>
</feature>
<evidence type="ECO:0000256" key="10">
    <source>
        <dbReference type="RuleBase" id="RU003732"/>
    </source>
</evidence>
<feature type="transmembrane region" description="Helical" evidence="12">
    <location>
        <begin position="233"/>
        <end position="254"/>
    </location>
</feature>
<evidence type="ECO:0000256" key="5">
    <source>
        <dbReference type="ARBA" id="ARBA00022989"/>
    </source>
</evidence>
<evidence type="ECO:0000256" key="11">
    <source>
        <dbReference type="SAM" id="MobiDB-lite"/>
    </source>
</evidence>
<dbReference type="SUPFAM" id="SSF161070">
    <property type="entry name" value="SNF-like"/>
    <property type="match status" value="1"/>
</dbReference>
<dbReference type="PROSITE" id="PS00610">
    <property type="entry name" value="NA_NEUROTRAN_SYMP_1"/>
    <property type="match status" value="1"/>
</dbReference>
<feature type="transmembrane region" description="Helical" evidence="12">
    <location>
        <begin position="492"/>
        <end position="512"/>
    </location>
</feature>
<feature type="transmembrane region" description="Helical" evidence="12">
    <location>
        <begin position="375"/>
        <end position="393"/>
    </location>
</feature>
<feature type="binding site" evidence="8">
    <location>
        <position position="389"/>
    </location>
    <ligand>
        <name>Na(+)</name>
        <dbReference type="ChEBI" id="CHEBI:29101"/>
        <label>1</label>
    </ligand>
</feature>
<feature type="transmembrane region" description="Helical" evidence="12">
    <location>
        <begin position="106"/>
        <end position="125"/>
    </location>
</feature>
<name>A0AA49X8I9_9BIVA</name>
<feature type="transmembrane region" description="Helical" evidence="12">
    <location>
        <begin position="532"/>
        <end position="553"/>
    </location>
</feature>
<dbReference type="PANTHER" id="PTHR11616:SF321">
    <property type="entry name" value="SODIUM-DEPENDENT NUTRIENT AMINO ACID TRANSPORTER 1-RELATED"/>
    <property type="match status" value="1"/>
</dbReference>
<evidence type="ECO:0000313" key="13">
    <source>
        <dbReference type="EMBL" id="WLN44346.1"/>
    </source>
</evidence>
<dbReference type="InterPro" id="IPR000175">
    <property type="entry name" value="Na/ntran_symport"/>
</dbReference>
<feature type="disulfide bond" evidence="9">
    <location>
        <begin position="149"/>
        <end position="158"/>
    </location>
</feature>
<organism evidence="13">
    <name type="scientific">Sinonovacula rivularis</name>
    <dbReference type="NCBI Taxonomy" id="489091"/>
    <lineage>
        <taxon>Eukaryota</taxon>
        <taxon>Metazoa</taxon>
        <taxon>Spiralia</taxon>
        <taxon>Lophotrochozoa</taxon>
        <taxon>Mollusca</taxon>
        <taxon>Bivalvia</taxon>
        <taxon>Autobranchia</taxon>
        <taxon>Heteroconchia</taxon>
        <taxon>Euheterodonta</taxon>
        <taxon>Imparidentia</taxon>
        <taxon>Neoheterodontei</taxon>
        <taxon>Cardiida</taxon>
        <taxon>Tellinoidea</taxon>
        <taxon>Solecurtidae</taxon>
        <taxon>Sinonovacula</taxon>
    </lineage>
</organism>
<proteinExistence type="evidence at transcript level"/>
<keyword evidence="5 12" id="KW-1133">Transmembrane helix</keyword>
<dbReference type="GO" id="GO:0046872">
    <property type="term" value="F:metal ion binding"/>
    <property type="evidence" value="ECO:0007669"/>
    <property type="project" value="UniProtKB-KW"/>
</dbReference>